<reference evidence="4 5" key="1">
    <citation type="submission" date="2017-05" db="EMBL/GenBank/DDBJ databases">
        <title>Functional genome analysis of Paenibacillus pasadenensis strain R16: insights on endophytic life style and antifungal activity.</title>
        <authorList>
            <person name="Passera A."/>
            <person name="Marcolungo L."/>
            <person name="Casati P."/>
            <person name="Brasca M."/>
            <person name="Quaglino F."/>
            <person name="Delledonne M."/>
        </authorList>
    </citation>
    <scope>NUCLEOTIDE SEQUENCE [LARGE SCALE GENOMIC DNA]</scope>
    <source>
        <strain evidence="4 5">R16</strain>
    </source>
</reference>
<dbReference type="Gene3D" id="1.10.510.10">
    <property type="entry name" value="Transferase(Phosphotransferase) domain 1"/>
    <property type="match status" value="1"/>
</dbReference>
<dbReference type="InterPro" id="IPR011009">
    <property type="entry name" value="Kinase-like_dom_sf"/>
</dbReference>
<comment type="caution">
    <text evidence="4">The sequence shown here is derived from an EMBL/GenBank/DDBJ whole genome shotgun (WGS) entry which is preliminary data.</text>
</comment>
<keyword evidence="5" id="KW-1185">Reference proteome</keyword>
<dbReference type="RefSeq" id="WP_101808283.1">
    <property type="nucleotide sequence ID" value="NZ_NFEZ01000004.1"/>
</dbReference>
<dbReference type="AlphaFoldDB" id="A0A2N5MZS0"/>
<keyword evidence="1" id="KW-0547">Nucleotide-binding</keyword>
<feature type="binding site" evidence="1">
    <location>
        <position position="51"/>
    </location>
    <ligand>
        <name>ATP</name>
        <dbReference type="ChEBI" id="CHEBI:30616"/>
    </ligand>
</feature>
<dbReference type="InterPro" id="IPR000719">
    <property type="entry name" value="Prot_kinase_dom"/>
</dbReference>
<evidence type="ECO:0000256" key="2">
    <source>
        <dbReference type="SAM" id="Phobius"/>
    </source>
</evidence>
<keyword evidence="2" id="KW-0812">Transmembrane</keyword>
<dbReference type="Pfam" id="PF00069">
    <property type="entry name" value="Pkinase"/>
    <property type="match status" value="1"/>
</dbReference>
<keyword evidence="2" id="KW-0472">Membrane</keyword>
<dbReference type="GO" id="GO:0005524">
    <property type="term" value="F:ATP binding"/>
    <property type="evidence" value="ECO:0007669"/>
    <property type="project" value="UniProtKB-UniRule"/>
</dbReference>
<dbReference type="InterPro" id="IPR017441">
    <property type="entry name" value="Protein_kinase_ATP_BS"/>
</dbReference>
<keyword evidence="4" id="KW-0808">Transferase</keyword>
<dbReference type="SMART" id="SM00220">
    <property type="entry name" value="S_TKc"/>
    <property type="match status" value="1"/>
</dbReference>
<dbReference type="PROSITE" id="PS00107">
    <property type="entry name" value="PROTEIN_KINASE_ATP"/>
    <property type="match status" value="1"/>
</dbReference>
<feature type="domain" description="Protein kinase" evidence="3">
    <location>
        <begin position="24"/>
        <end position="308"/>
    </location>
</feature>
<evidence type="ECO:0000256" key="1">
    <source>
        <dbReference type="PROSITE-ProRule" id="PRU10141"/>
    </source>
</evidence>
<evidence type="ECO:0000313" key="4">
    <source>
        <dbReference type="EMBL" id="PLT43584.1"/>
    </source>
</evidence>
<dbReference type="PROSITE" id="PS50011">
    <property type="entry name" value="PROTEIN_KINASE_DOM"/>
    <property type="match status" value="1"/>
</dbReference>
<proteinExistence type="predicted"/>
<accession>A0A2N5MZS0</accession>
<keyword evidence="2" id="KW-1133">Transmembrane helix</keyword>
<dbReference type="Gene3D" id="3.30.200.20">
    <property type="entry name" value="Phosphorylase Kinase, domain 1"/>
    <property type="match status" value="1"/>
</dbReference>
<dbReference type="GO" id="GO:0004674">
    <property type="term" value="F:protein serine/threonine kinase activity"/>
    <property type="evidence" value="ECO:0007669"/>
    <property type="project" value="UniProtKB-EC"/>
</dbReference>
<organism evidence="4 5">
    <name type="scientific">Paenibacillus pasadenensis</name>
    <dbReference type="NCBI Taxonomy" id="217090"/>
    <lineage>
        <taxon>Bacteria</taxon>
        <taxon>Bacillati</taxon>
        <taxon>Bacillota</taxon>
        <taxon>Bacilli</taxon>
        <taxon>Bacillales</taxon>
        <taxon>Paenibacillaceae</taxon>
        <taxon>Paenibacillus</taxon>
    </lineage>
</organism>
<dbReference type="EC" id="2.7.11.1" evidence="4"/>
<sequence>MATSAKLDLDRGMVITGKWRRRRYRVERMLGEGANGKVYLVQQEGRLLALKVGMDTADLQSEINVLKALEKQQPRGGGASPYLLDVDDLKLVSGKEYPFYVMRYVRGAKLPAFLAASGDEWFPLAGYNLLLRLAELHASGWAFGDLKIDNVLAAEYGRVELIDYGGVTAFGKGIRQFTEIYDRGYWNAGTRASDAGYDLFSFTVLCVQLFAEKELHRAASGTLPQNRSAGDVLKLAQDAPQLRPFSGWLARALAGGFADAAEASHAWKAVMHRVSRPAKPVPWWTKALFLAAAAGLAASVFWLGGGLG</sequence>
<evidence type="ECO:0000313" key="5">
    <source>
        <dbReference type="Proteomes" id="UP000234789"/>
    </source>
</evidence>
<dbReference type="Proteomes" id="UP000234789">
    <property type="component" value="Unassembled WGS sequence"/>
</dbReference>
<dbReference type="SUPFAM" id="SSF56112">
    <property type="entry name" value="Protein kinase-like (PK-like)"/>
    <property type="match status" value="1"/>
</dbReference>
<keyword evidence="4" id="KW-0418">Kinase</keyword>
<feature type="transmembrane region" description="Helical" evidence="2">
    <location>
        <begin position="283"/>
        <end position="303"/>
    </location>
</feature>
<evidence type="ECO:0000259" key="3">
    <source>
        <dbReference type="PROSITE" id="PS50011"/>
    </source>
</evidence>
<dbReference type="EMBL" id="NFEZ01000004">
    <property type="protein sequence ID" value="PLT43584.1"/>
    <property type="molecule type" value="Genomic_DNA"/>
</dbReference>
<keyword evidence="1" id="KW-0067">ATP-binding</keyword>
<protein>
    <submittedName>
        <fullName evidence="4">Putative serine/threonine-protein kinase yabT</fullName>
        <ecNumber evidence="4">2.7.11.1</ecNumber>
    </submittedName>
</protein>
<name>A0A2N5MZS0_9BACL</name>
<gene>
    <name evidence="4" type="ORF">B8V81_2015</name>
</gene>